<dbReference type="InterPro" id="IPR011936">
    <property type="entry name" value="Myxo_disulph_rpt"/>
</dbReference>
<sequence length="2492" mass="284549">MIFKNFYNLQFILFLLISSQEISKKCICGHVFSQTQCENSGFCIWKNGVCFLNYGRAYISENQDESTCKNFAEEDCRIQKQCGFHLGNCISFVDCIVFNKEQCYQSSYRCVSDGKKCVEMLECNNYKTELGCANKNQKGGYCFWVQEMEKQCRDVAMCEELPNYLVSHMMCKQGLDGCTVNEQGYGCIKQKEQCTKYINDFQCFESNKKSQNCFWDLKNNKCVEKVCENLPFFQDYECKSYLSECTSNGVHCIQRGQCSDAENRIACVTDSQGNKCEYHKNQCKIKSCETASDSLKNYQQCQEYDNLLDCVNSENGGCKQRPQTCEGYFGLIDCYSIQSEDCIWYNNRCAKRECFHAPLYYSHQDCKKYGNCIGKAGGGCQQTPEVCDEILQEQFCEFDYNKQRCFWLEGICILFECSILKLPTYKSHEICQEASSNCTFNIDTLGCKEYLCENIQEIEFCEIDSKGTICSINEGCIDKKCLTAPPNYDSNQQCEEWLPYCTVNVQELSNSKVLIGCVNKKKECQFALKEQCHSTFSGVKCKWDNVGKKCVSQICTDADPNIFQTNTDCNSFKVDEGTCIIGTSGFGCQLWLTSCNDLISQQQCELNLQDETKCFWTGSFCKILECSDASRIDYTNNIECNTWLDYCIYNSTLGGCMDRPSSVACTSSPNDLMYDTHIECQAWNPKCTVISSFNPEDKIALIYIRQRNCKTNFAGQHCYWDDILQKCKGQNGDTDCSMRVYGDLTHQNCENFLQKCTTWDIGNRTCVSLSSKCDYNLEQKCVITKSWQPCKWDLKNRICKDVICSDNLTAKTEAECLNFRKLYQCQLKIQSNGTFGPGCEARPTNCTLITNPVICKLTLTLSNEKCYFFNSKCQSVPSQQCEVIQDSKSNEVCQLYNPYCVLQSSGQGCYSISSCSDLSSNICRSAIMKFNIKCSYNGVCGVKDNCTNISHSNCDGEKTELGQLCYSYTTCYKKNECYYHCAQQTRQKNLLYDNTTSIPQRSKQCQDYSSNYIYVISCQCCQNISNCSQQLGDQQLCNSSTLNSKQKCGYNSQTNTCEIRKCEHITYVNSPVISDYICFDWMPNCVLDAIGCITYTGNCTLIKLIQQCYQENCYWQDGKCVNDVDCQINTTAVTTRECLLVNANYCRFNYTKGLGCSFYNCYDIKKEIICTSSNLVDGQNCKWVNGSCSPRSCVDYTLQADCESSYGSNGFAITKCFWCLLNSEKCSNNKYCNSTTMVSPNSHQDCNSVNSLTTLTFQSTIICIIKSLLCSNYINEGACFSTINGVDCYWNGSSCQNKCEAIITFPTTNQQCYDWNANCMLNGSSCQLLNCSLLVVMPDCNIYTTKCFWNGSSCNTIGACSLYSTSTLCSNTSDSKGIPCFWDGIQCLEKTCFNIPTAPSSNVDCNSWLTNCQFNSNTNQCVEDCTSADNSYVTHDQCESYYFNKKCTVKLDIIQCVDLPFTCGLAKEMQCYLDRYGNQCYYSILTHTCLVLTCSNLDSDFTTHKQCNQIFEQCTVNNTLSGCQQLNDCNSYLIQEQCYVDQNKIECEWIQSKNKCTMKECSSAQLNLYTAHSCRQYFGDLCSVNKNLNGCETGQSFCLDYNYKQCISDGQINLKGVECFWNQDKSTCQERICVNGPSNASTHSECANFLSTCQKGGCRVKGCFDYQYAIDSACASIFEDSRCVTNGMRCVLRKECKDIVIEDGCKFDINLNPCVWIDEKCHSKTCQTASVALINHEECNSYLPYCTVKQGGGCTNKQSCKDYQIQEACFTDRENFECIWDANISKCFSNQCTHFCGDGIVTGQEEQCDDGNYFPYDGCYKCQVQCSQGCNICKGMICQECNKNGWLLVEGVCNSKCGDGIVVGNEQCDDGNNFKFDGCYQCSYQCDEMCLDCFQGQCILCQEGYVEDGYQCNNICGDGYLVQQVEQCDDGNHLNADGCSDNCRIEKDWKCQTENDVSFCYYAIRPKIILNKLTKADTSYQEFKLSFSEPVCFNEKDISEEQFLQLIFIQIIDAKNNQYDIEIKPIISITTELADVAYKILINFKTNVKDPVLKVIINNDNIVNSQGNTLFSKEAKLEFRSPYKLSDFQMSLISKTSMLSRIVLYFIIFVSGISFLSGNLEILWNLLDLLQQLSYIKFHNVEFPQNLESYFQIFTIGSFTPIFGTIQLDQNLQDLFNYQTPVILAKWKFEYYQINCYFLYNFQTLLIMLIMGFTYYIFSYLFLKFLVLSNYQNWPAIYKKNYYYKATKFIFFIQRLARHYYQYFIYSGLIRIFTSNFYELTYASILQLVNFNTETTLKAIISYLALLTLICNAFLLFSFCFYLSKKNVVAKNLSVLVEGIKDQTNQRTKQYFTILLIKKTLFILNLVVMQGLVEAQSLLSAFISGAFFFYCCIYKPFRNRFENLKIIITEVLIMLNVSLFSLYEILKLNQNKESAEILGWINISGFTLILLSTLAIDIYQSFLQHTKFIITKVKKCLKIEKKKSEKSRFLFF</sequence>
<keyword evidence="4" id="KW-0812">Transmembrane</keyword>
<keyword evidence="7" id="KW-1185">Reference proteome</keyword>
<keyword evidence="4" id="KW-1133">Transmembrane helix</keyword>
<proteinExistence type="predicted"/>
<evidence type="ECO:0000313" key="7">
    <source>
        <dbReference type="Proteomes" id="UP000000600"/>
    </source>
</evidence>
<feature type="transmembrane region" description="Helical" evidence="4">
    <location>
        <begin position="2351"/>
        <end position="2369"/>
    </location>
</feature>
<feature type="transmembrane region" description="Helical" evidence="4">
    <location>
        <begin position="2300"/>
        <end position="2323"/>
    </location>
</feature>
<dbReference type="InParanoid" id="A0CQX1"/>
<dbReference type="OMA" id="IECEWIQ"/>
<keyword evidence="1 5" id="KW-0732">Signal</keyword>
<feature type="chain" id="PRO_5002623508" description="EGF-like domain-containing protein" evidence="5">
    <location>
        <begin position="25"/>
        <end position="2492"/>
    </location>
</feature>
<evidence type="ECO:0000256" key="5">
    <source>
        <dbReference type="SAM" id="SignalP"/>
    </source>
</evidence>
<dbReference type="eggNOG" id="ENOG502SEUS">
    <property type="taxonomic scope" value="Eukaryota"/>
</dbReference>
<evidence type="ECO:0000256" key="2">
    <source>
        <dbReference type="ARBA" id="ARBA00022737"/>
    </source>
</evidence>
<dbReference type="NCBIfam" id="TIGR02232">
    <property type="entry name" value="myxo_disulf_rpt"/>
    <property type="match status" value="2"/>
</dbReference>
<organism evidence="6 7">
    <name type="scientific">Paramecium tetraurelia</name>
    <dbReference type="NCBI Taxonomy" id="5888"/>
    <lineage>
        <taxon>Eukaryota</taxon>
        <taxon>Sar</taxon>
        <taxon>Alveolata</taxon>
        <taxon>Ciliophora</taxon>
        <taxon>Intramacronucleata</taxon>
        <taxon>Oligohymenophorea</taxon>
        <taxon>Peniculida</taxon>
        <taxon>Parameciidae</taxon>
        <taxon>Paramecium</taxon>
    </lineage>
</organism>
<name>A0CQX1_PARTE</name>
<reference evidence="6 7" key="1">
    <citation type="journal article" date="2006" name="Nature">
        <title>Global trends of whole-genome duplications revealed by the ciliate Paramecium tetraurelia.</title>
        <authorList>
            <consortium name="Genoscope"/>
            <person name="Aury J.-M."/>
            <person name="Jaillon O."/>
            <person name="Duret L."/>
            <person name="Noel B."/>
            <person name="Jubin C."/>
            <person name="Porcel B.M."/>
            <person name="Segurens B."/>
            <person name="Daubin V."/>
            <person name="Anthouard V."/>
            <person name="Aiach N."/>
            <person name="Arnaiz O."/>
            <person name="Billaut A."/>
            <person name="Beisson J."/>
            <person name="Blanc I."/>
            <person name="Bouhouche K."/>
            <person name="Camara F."/>
            <person name="Duharcourt S."/>
            <person name="Guigo R."/>
            <person name="Gogendeau D."/>
            <person name="Katinka M."/>
            <person name="Keller A.-M."/>
            <person name="Kissmehl R."/>
            <person name="Klotz C."/>
            <person name="Koll F."/>
            <person name="Le Moue A."/>
            <person name="Lepere C."/>
            <person name="Malinsky S."/>
            <person name="Nowacki M."/>
            <person name="Nowak J.K."/>
            <person name="Plattner H."/>
            <person name="Poulain J."/>
            <person name="Ruiz F."/>
            <person name="Serrano V."/>
            <person name="Zagulski M."/>
            <person name="Dessen P."/>
            <person name="Betermier M."/>
            <person name="Weissenbach J."/>
            <person name="Scarpelli C."/>
            <person name="Schachter V."/>
            <person name="Sperling L."/>
            <person name="Meyer E."/>
            <person name="Cohen J."/>
            <person name="Wincker P."/>
        </authorList>
    </citation>
    <scope>NUCLEOTIDE SEQUENCE [LARGE SCALE GENOMIC DNA]</scope>
    <source>
        <strain evidence="6 7">Stock d4-2</strain>
    </source>
</reference>
<dbReference type="Pfam" id="PF13948">
    <property type="entry name" value="DUF4215"/>
    <property type="match status" value="2"/>
</dbReference>
<dbReference type="SMART" id="SM00639">
    <property type="entry name" value="PSA"/>
    <property type="match status" value="20"/>
</dbReference>
<dbReference type="PANTHER" id="PTHR38934:SF6">
    <property type="entry name" value="CHROMOSOME UNDETERMINED SCAFFOLD_176, WHOLE GENOME SHOTGUN SEQUENCE"/>
    <property type="match status" value="1"/>
</dbReference>
<feature type="transmembrane region" description="Helical" evidence="4">
    <location>
        <begin position="2437"/>
        <end position="2459"/>
    </location>
</feature>
<accession>A0CQX1</accession>
<dbReference type="KEGG" id="ptm:GSPATT00009537001"/>
<dbReference type="RefSeq" id="XP_001440585.1">
    <property type="nucleotide sequence ID" value="XM_001440548.1"/>
</dbReference>
<feature type="transmembrane region" description="Helical" evidence="4">
    <location>
        <begin position="2197"/>
        <end position="2218"/>
    </location>
</feature>
<keyword evidence="2" id="KW-0677">Repeat</keyword>
<evidence type="ECO:0000256" key="4">
    <source>
        <dbReference type="SAM" id="Phobius"/>
    </source>
</evidence>
<feature type="transmembrane region" description="Helical" evidence="4">
    <location>
        <begin position="2375"/>
        <end position="2394"/>
    </location>
</feature>
<dbReference type="Proteomes" id="UP000000600">
    <property type="component" value="Unassembled WGS sequence"/>
</dbReference>
<evidence type="ECO:0000256" key="3">
    <source>
        <dbReference type="ARBA" id="ARBA00023157"/>
    </source>
</evidence>
<dbReference type="PANTHER" id="PTHR38934">
    <property type="entry name" value="HYPHALLY REGULATED CELL WALL PROTEIN 1"/>
    <property type="match status" value="1"/>
</dbReference>
<evidence type="ECO:0000313" key="6">
    <source>
        <dbReference type="EMBL" id="CAK73188.1"/>
    </source>
</evidence>
<dbReference type="EMBL" id="CT868141">
    <property type="protein sequence ID" value="CAK73188.1"/>
    <property type="molecule type" value="Genomic_DNA"/>
</dbReference>
<dbReference type="OrthoDB" id="28293at2759"/>
<feature type="transmembrane region" description="Helical" evidence="4">
    <location>
        <begin position="2406"/>
        <end position="2425"/>
    </location>
</feature>
<keyword evidence="3" id="KW-1015">Disulfide bond</keyword>
<evidence type="ECO:0000256" key="1">
    <source>
        <dbReference type="ARBA" id="ARBA00022729"/>
    </source>
</evidence>
<gene>
    <name evidence="6" type="ORF">GSPATT00009537001</name>
</gene>
<dbReference type="Pfam" id="PF01508">
    <property type="entry name" value="Paramecium_SA"/>
    <property type="match status" value="13"/>
</dbReference>
<dbReference type="InterPro" id="IPR002895">
    <property type="entry name" value="Paramecium_SA"/>
</dbReference>
<keyword evidence="4" id="KW-0472">Membrane</keyword>
<protein>
    <recommendedName>
        <fullName evidence="8">EGF-like domain-containing protein</fullName>
    </recommendedName>
</protein>
<dbReference type="GeneID" id="5026370"/>
<dbReference type="HOGENOM" id="CLU_001399_0_0_1"/>
<feature type="transmembrane region" description="Helical" evidence="4">
    <location>
        <begin position="2102"/>
        <end position="2127"/>
    </location>
</feature>
<evidence type="ECO:0008006" key="8">
    <source>
        <dbReference type="Google" id="ProtNLM"/>
    </source>
</evidence>
<feature type="signal peptide" evidence="5">
    <location>
        <begin position="1"/>
        <end position="24"/>
    </location>
</feature>